<evidence type="ECO:0000259" key="3">
    <source>
        <dbReference type="Pfam" id="PF20266"/>
    </source>
</evidence>
<sequence length="721" mass="84126">MTEPTPEYYRPVSDHLHNILDNVGYSREDRDRKIRIATEYEIFSNMDMALVQPATRYYIYVLGSRGEGSTGPGLESDTDILFHSDPYQGVTVLNECQLDMINFLMVKDTSTHPGYVKLQLIRVSPVNAPVLMYGAKPVDSLNRSILLNTHTQSQQFGLNSGPAINCRGYNKMHSTDTVCAIRCSRWPQEGYEWFQRRRLHGWPSPKQIQNAWKYGCFATPVGHPYSSEMHREWRLSFSITERDLVRSFEDTVMKVYILLKMIRKTYIEPVVGDAFSSYHCKVCMLWMREQISRELWSKENFLYCLTRCIRQLYEWATTGFCPDYFIVTNNIYDRKIVGAVRFDLIQRLGYLLSTDCRVLLGVEFCYLGQLLSYSVIGQHICLTPKMWPICEEINFDYKLCVHKAIDFRHFALVYIPECYSNLVNYLERFMLVSKIMPNSMLYAPKYAMMVLSSQLGFHIVSFCKERARFLSRGQIDYLVQLVTSCLSLGINSDATSVRLKLCGLGMELGNHNLTERCLQHISDYKMRYMYSATVGMKRGFTVMAQNQIWWLEKINIKICSIEEMLQTQVSFSVVYTKSEISITPAPLRMEMFRSVGSPPHVREPTQLTDAYKYWYDWCVVDSLMCLYFFQYINFSKQRKERHRQVAMDNMINVIRTESNILHKDTALNLLGYSLMKEDRLINAFVCFTKSLKISPHHNAAKFHLALLFQRTLTNHGRRAHY</sequence>
<dbReference type="InterPro" id="IPR046906">
    <property type="entry name" value="Mab-21_HhH/H2TH-like"/>
</dbReference>
<proteinExistence type="inferred from homology"/>
<dbReference type="Gene3D" id="1.10.1410.40">
    <property type="match status" value="1"/>
</dbReference>
<evidence type="ECO:0000259" key="2">
    <source>
        <dbReference type="Pfam" id="PF03281"/>
    </source>
</evidence>
<reference evidence="4 5" key="1">
    <citation type="submission" date="2024-11" db="EMBL/GenBank/DDBJ databases">
        <title>Chromosome-level genome assembly of the freshwater bivalve Anodonta woodiana.</title>
        <authorList>
            <person name="Chen X."/>
        </authorList>
    </citation>
    <scope>NUCLEOTIDE SEQUENCE [LARGE SCALE GENOMIC DNA]</scope>
    <source>
        <strain evidence="4">MN2024</strain>
        <tissue evidence="4">Gills</tissue>
    </source>
</reference>
<evidence type="ECO:0000313" key="4">
    <source>
        <dbReference type="EMBL" id="KAL3847427.1"/>
    </source>
</evidence>
<dbReference type="Pfam" id="PF20266">
    <property type="entry name" value="Mab-21_C"/>
    <property type="match status" value="1"/>
</dbReference>
<protein>
    <recommendedName>
        <fullName evidence="6">Cyclic GMP-AMP synthase</fullName>
    </recommendedName>
</protein>
<evidence type="ECO:0008006" key="6">
    <source>
        <dbReference type="Google" id="ProtNLM"/>
    </source>
</evidence>
<keyword evidence="5" id="KW-1185">Reference proteome</keyword>
<dbReference type="InterPro" id="IPR046903">
    <property type="entry name" value="Mab-21-like_nuc_Trfase"/>
</dbReference>
<feature type="domain" description="Mab-21-like nucleotidyltransferase" evidence="2">
    <location>
        <begin position="173"/>
        <end position="245"/>
    </location>
</feature>
<organism evidence="4 5">
    <name type="scientific">Sinanodonta woodiana</name>
    <name type="common">Chinese pond mussel</name>
    <name type="synonym">Anodonta woodiana</name>
    <dbReference type="NCBI Taxonomy" id="1069815"/>
    <lineage>
        <taxon>Eukaryota</taxon>
        <taxon>Metazoa</taxon>
        <taxon>Spiralia</taxon>
        <taxon>Lophotrochozoa</taxon>
        <taxon>Mollusca</taxon>
        <taxon>Bivalvia</taxon>
        <taxon>Autobranchia</taxon>
        <taxon>Heteroconchia</taxon>
        <taxon>Palaeoheterodonta</taxon>
        <taxon>Unionida</taxon>
        <taxon>Unionoidea</taxon>
        <taxon>Unionidae</taxon>
        <taxon>Unioninae</taxon>
        <taxon>Sinanodonta</taxon>
    </lineage>
</organism>
<feature type="domain" description="Mab-21-like HhH/H2TH-like" evidence="3">
    <location>
        <begin position="255"/>
        <end position="333"/>
    </location>
</feature>
<name>A0ABD3UD64_SINWO</name>
<dbReference type="AlphaFoldDB" id="A0ABD3UD64"/>
<accession>A0ABD3UD64</accession>
<evidence type="ECO:0000313" key="5">
    <source>
        <dbReference type="Proteomes" id="UP001634394"/>
    </source>
</evidence>
<dbReference type="SMART" id="SM01265">
    <property type="entry name" value="Mab-21"/>
    <property type="match status" value="1"/>
</dbReference>
<dbReference type="PANTHER" id="PTHR10656:SF69">
    <property type="entry name" value="MAB-21-LIKE HHH_H2TH-LIKE DOMAIN-CONTAINING PROTEIN"/>
    <property type="match status" value="1"/>
</dbReference>
<dbReference type="Pfam" id="PF03281">
    <property type="entry name" value="Mab-21"/>
    <property type="match status" value="1"/>
</dbReference>
<gene>
    <name evidence="4" type="ORF">ACJMK2_018336</name>
</gene>
<evidence type="ECO:0000256" key="1">
    <source>
        <dbReference type="ARBA" id="ARBA00008307"/>
    </source>
</evidence>
<dbReference type="Proteomes" id="UP001634394">
    <property type="component" value="Unassembled WGS sequence"/>
</dbReference>
<comment type="similarity">
    <text evidence="1">Belongs to the mab-21 family.</text>
</comment>
<dbReference type="InterPro" id="IPR024810">
    <property type="entry name" value="MAB21L/cGLR"/>
</dbReference>
<comment type="caution">
    <text evidence="4">The sequence shown here is derived from an EMBL/GenBank/DDBJ whole genome shotgun (WGS) entry which is preliminary data.</text>
</comment>
<dbReference type="PANTHER" id="PTHR10656">
    <property type="entry name" value="CELL FATE DETERMINING PROTEIN MAB21-RELATED"/>
    <property type="match status" value="1"/>
</dbReference>
<dbReference type="EMBL" id="JBJQND010000016">
    <property type="protein sequence ID" value="KAL3847427.1"/>
    <property type="molecule type" value="Genomic_DNA"/>
</dbReference>